<proteinExistence type="predicted"/>
<sequence length="414" mass="45047">MRLSPWGRVRGLVWGNARGLVRGMVRGKVGGIVTGLLLAPWCAALDYQQSVDLTSAASLLSNPTLSGLPDSAQAADTSANGQLSGYWNLLAFPSAATQVNLRYGWSAQGTVYWPERQQASSTASTADYRLADLDTELWASSTDNLGLYQQLDALSVTWYSPFGEWVLGRQPISFGLAKFYSPIDVMQPIDLVATDRSYRPGVDALRATWFLGPVSSLEAGYVMGVDRALFGRLKAFILAADWQLSAIQINDQYRLAALGVQSGIGALGLWQETAWLSEPGSSDIRVTLGADMTLFEDWYLVSELHYNGLGSAQDYLQNAAGQGFYQIGAVLPLAQWYASVQVSYPINVLTQWSTGATLNLNDNSALFNSALAYSVSDDMTLNVNAVVPVAKSHSYAYEYGIYPSVFSAQLQWVF</sequence>
<dbReference type="AlphaFoldDB" id="A0A2K8KP40"/>
<name>A0A2K8KP40_9GAMM</name>
<dbReference type="KEGG" id="rfo:REIFOR_01404"/>
<reference evidence="1 2" key="1">
    <citation type="journal article" date="2017" name="Environ. Microbiol.">
        <title>Genomic and physiological analyses of 'Reinekea forsetii' reveal a versatile opportunistic lifestyle during spring algae blooms.</title>
        <authorList>
            <person name="Avci B."/>
            <person name="Hahnke R.L."/>
            <person name="Chafee M."/>
            <person name="Fischer T."/>
            <person name="Gruber-Vodicka H."/>
            <person name="Tegetmeyer H.E."/>
            <person name="Harder J."/>
            <person name="Fuchs B.M."/>
            <person name="Amann R.I."/>
            <person name="Teeling H."/>
        </authorList>
    </citation>
    <scope>NUCLEOTIDE SEQUENCE [LARGE SCALE GENOMIC DNA]</scope>
    <source>
        <strain evidence="1 2">Hel1_31_D35</strain>
    </source>
</reference>
<organism evidence="1 2">
    <name type="scientific">Reinekea forsetii</name>
    <dbReference type="NCBI Taxonomy" id="1336806"/>
    <lineage>
        <taxon>Bacteria</taxon>
        <taxon>Pseudomonadati</taxon>
        <taxon>Pseudomonadota</taxon>
        <taxon>Gammaproteobacteria</taxon>
        <taxon>Oceanospirillales</taxon>
        <taxon>Saccharospirillaceae</taxon>
        <taxon>Reinekea</taxon>
    </lineage>
</organism>
<dbReference type="Proteomes" id="UP000229757">
    <property type="component" value="Chromosome"/>
</dbReference>
<evidence type="ECO:0008006" key="3">
    <source>
        <dbReference type="Google" id="ProtNLM"/>
    </source>
</evidence>
<evidence type="ECO:0000313" key="1">
    <source>
        <dbReference type="EMBL" id="ATX76550.1"/>
    </source>
</evidence>
<protein>
    <recommendedName>
        <fullName evidence="3">Porin</fullName>
    </recommendedName>
</protein>
<keyword evidence="2" id="KW-1185">Reference proteome</keyword>
<dbReference type="RefSeq" id="WP_145980248.1">
    <property type="nucleotide sequence ID" value="NZ_CP011797.1"/>
</dbReference>
<gene>
    <name evidence="1" type="ORF">REIFOR_01404</name>
</gene>
<dbReference type="EMBL" id="CP011797">
    <property type="protein sequence ID" value="ATX76550.1"/>
    <property type="molecule type" value="Genomic_DNA"/>
</dbReference>
<evidence type="ECO:0000313" key="2">
    <source>
        <dbReference type="Proteomes" id="UP000229757"/>
    </source>
</evidence>
<dbReference type="OrthoDB" id="6284745at2"/>
<accession>A0A2K8KP40</accession>